<dbReference type="EMBL" id="LDAU01000123">
    <property type="protein sequence ID" value="KRX03940.1"/>
    <property type="molecule type" value="Genomic_DNA"/>
</dbReference>
<dbReference type="SUPFAM" id="SSF52540">
    <property type="entry name" value="P-loop containing nucleoside triphosphate hydrolases"/>
    <property type="match status" value="1"/>
</dbReference>
<dbReference type="Gene3D" id="3.40.50.300">
    <property type="entry name" value="P-loop containing nucleotide triphosphate hydrolases"/>
    <property type="match status" value="1"/>
</dbReference>
<dbReference type="NCBIfam" id="TIGR00231">
    <property type="entry name" value="small_GTP"/>
    <property type="match status" value="1"/>
</dbReference>
<keyword evidence="4" id="KW-0479">Metal-binding</keyword>
<dbReference type="Pfam" id="PF00025">
    <property type="entry name" value="Arf"/>
    <property type="match status" value="1"/>
</dbReference>
<dbReference type="SMART" id="SM00178">
    <property type="entry name" value="SAR"/>
    <property type="match status" value="1"/>
</dbReference>
<dbReference type="OrthoDB" id="2011769at2759"/>
<dbReference type="PRINTS" id="PR00328">
    <property type="entry name" value="SAR1GTPBP"/>
</dbReference>
<dbReference type="GO" id="GO:0003924">
    <property type="term" value="F:GTPase activity"/>
    <property type="evidence" value="ECO:0007669"/>
    <property type="project" value="InterPro"/>
</dbReference>
<evidence type="ECO:0000256" key="4">
    <source>
        <dbReference type="PIRSR" id="PIRSR606689-2"/>
    </source>
</evidence>
<keyword evidence="1 3" id="KW-0547">Nucleotide-binding</keyword>
<comment type="similarity">
    <text evidence="5">Belongs to the small GTPase superfamily. Arf family.</text>
</comment>
<protein>
    <submittedName>
        <fullName evidence="6">p-loop containing nucleoside triphosphate hydrolase</fullName>
    </submittedName>
</protein>
<feature type="binding site" evidence="4">
    <location>
        <position position="27"/>
    </location>
    <ligand>
        <name>Mg(2+)</name>
        <dbReference type="ChEBI" id="CHEBI:18420"/>
    </ligand>
</feature>
<evidence type="ECO:0000256" key="3">
    <source>
        <dbReference type="PIRSR" id="PIRSR606689-1"/>
    </source>
</evidence>
<evidence type="ECO:0000256" key="2">
    <source>
        <dbReference type="ARBA" id="ARBA00023134"/>
    </source>
</evidence>
<sequence>MGSCVSNSNNTKKNNIIILGLEGAGKTTILYQLTKNKRVPAIPTVGKNEETFNYKKKKYNMIDFGGKQKSLNYFNQYFQNTLGIIFVIDGNNKEQFEQSYIYFKQIFQEQSLKGIPILILLNKKDLKVNNEEQNLDGLNISNNQNQFNNQTENNIKQIFKLQHLQSCLWKIQEVSGNTREGLLEGFQWLYENMYTIHKIRN</sequence>
<dbReference type="InterPro" id="IPR006689">
    <property type="entry name" value="Small_GTPase_ARF/SAR"/>
</dbReference>
<organism evidence="6 7">
    <name type="scientific">Pseudocohnilembus persalinus</name>
    <name type="common">Ciliate</name>
    <dbReference type="NCBI Taxonomy" id="266149"/>
    <lineage>
        <taxon>Eukaryota</taxon>
        <taxon>Sar</taxon>
        <taxon>Alveolata</taxon>
        <taxon>Ciliophora</taxon>
        <taxon>Intramacronucleata</taxon>
        <taxon>Oligohymenophorea</taxon>
        <taxon>Scuticociliatia</taxon>
        <taxon>Philasterida</taxon>
        <taxon>Pseudocohnilembidae</taxon>
        <taxon>Pseudocohnilembus</taxon>
    </lineage>
</organism>
<dbReference type="PANTHER" id="PTHR11711">
    <property type="entry name" value="ADP RIBOSYLATION FACTOR-RELATED"/>
    <property type="match status" value="1"/>
</dbReference>
<dbReference type="OMA" id="IFAWDIG"/>
<name>A0A0V0QP23_PSEPJ</name>
<comment type="caution">
    <text evidence="6">The sequence shown here is derived from an EMBL/GenBank/DDBJ whole genome shotgun (WGS) entry which is preliminary data.</text>
</comment>
<feature type="binding site" evidence="3">
    <location>
        <begin position="122"/>
        <end position="125"/>
    </location>
    <ligand>
        <name>GTP</name>
        <dbReference type="ChEBI" id="CHEBI:37565"/>
    </ligand>
</feature>
<keyword evidence="2 3" id="KW-0342">GTP-binding</keyword>
<proteinExistence type="inferred from homology"/>
<dbReference type="SMART" id="SM00177">
    <property type="entry name" value="ARF"/>
    <property type="match status" value="1"/>
</dbReference>
<feature type="binding site" evidence="3">
    <location>
        <begin position="20"/>
        <end position="27"/>
    </location>
    <ligand>
        <name>GTP</name>
        <dbReference type="ChEBI" id="CHEBI:37565"/>
    </ligand>
</feature>
<evidence type="ECO:0000256" key="5">
    <source>
        <dbReference type="RuleBase" id="RU003925"/>
    </source>
</evidence>
<dbReference type="InParanoid" id="A0A0V0QP23"/>
<dbReference type="PROSITE" id="PS51417">
    <property type="entry name" value="ARF"/>
    <property type="match status" value="1"/>
</dbReference>
<accession>A0A0V0QP23</accession>
<dbReference type="InterPro" id="IPR024156">
    <property type="entry name" value="Small_GTPase_ARF"/>
</dbReference>
<evidence type="ECO:0000256" key="1">
    <source>
        <dbReference type="ARBA" id="ARBA00022741"/>
    </source>
</evidence>
<dbReference type="GO" id="GO:0046872">
    <property type="term" value="F:metal ion binding"/>
    <property type="evidence" value="ECO:0007669"/>
    <property type="project" value="UniProtKB-KW"/>
</dbReference>
<dbReference type="GO" id="GO:0005525">
    <property type="term" value="F:GTP binding"/>
    <property type="evidence" value="ECO:0007669"/>
    <property type="project" value="UniProtKB-KW"/>
</dbReference>
<dbReference type="InterPro" id="IPR027417">
    <property type="entry name" value="P-loop_NTPase"/>
</dbReference>
<evidence type="ECO:0000313" key="6">
    <source>
        <dbReference type="EMBL" id="KRX03940.1"/>
    </source>
</evidence>
<dbReference type="CDD" id="cd00878">
    <property type="entry name" value="Arf_Arl"/>
    <property type="match status" value="1"/>
</dbReference>
<keyword evidence="4" id="KW-0460">Magnesium</keyword>
<evidence type="ECO:0000313" key="7">
    <source>
        <dbReference type="Proteomes" id="UP000054937"/>
    </source>
</evidence>
<feature type="binding site" evidence="4">
    <location>
        <position position="44"/>
    </location>
    <ligand>
        <name>Mg(2+)</name>
        <dbReference type="ChEBI" id="CHEBI:18420"/>
    </ligand>
</feature>
<reference evidence="6 7" key="1">
    <citation type="journal article" date="2015" name="Sci. Rep.">
        <title>Genome of the facultative scuticociliatosis pathogen Pseudocohnilembus persalinus provides insight into its virulence through horizontal gene transfer.</title>
        <authorList>
            <person name="Xiong J."/>
            <person name="Wang G."/>
            <person name="Cheng J."/>
            <person name="Tian M."/>
            <person name="Pan X."/>
            <person name="Warren A."/>
            <person name="Jiang C."/>
            <person name="Yuan D."/>
            <person name="Miao W."/>
        </authorList>
    </citation>
    <scope>NUCLEOTIDE SEQUENCE [LARGE SCALE GENOMIC DNA]</scope>
    <source>
        <strain evidence="6">36N120E</strain>
    </source>
</reference>
<keyword evidence="6" id="KW-0378">Hydrolase</keyword>
<dbReference type="Proteomes" id="UP000054937">
    <property type="component" value="Unassembled WGS sequence"/>
</dbReference>
<dbReference type="AlphaFoldDB" id="A0A0V0QP23"/>
<keyword evidence="7" id="KW-1185">Reference proteome</keyword>
<dbReference type="InterPro" id="IPR005225">
    <property type="entry name" value="Small_GTP-bd"/>
</dbReference>
<gene>
    <name evidence="6" type="ORF">PPERSA_12145</name>
</gene>
<feature type="binding site" evidence="3">
    <location>
        <position position="66"/>
    </location>
    <ligand>
        <name>GTP</name>
        <dbReference type="ChEBI" id="CHEBI:37565"/>
    </ligand>
</feature>